<feature type="transmembrane region" description="Helical" evidence="5">
    <location>
        <begin position="116"/>
        <end position="136"/>
    </location>
</feature>
<comment type="caution">
    <text evidence="7">The sequence shown here is derived from an EMBL/GenBank/DDBJ whole genome shotgun (WGS) entry which is preliminary data.</text>
</comment>
<dbReference type="NCBIfam" id="NF000825">
    <property type="entry name" value="PRK00068.1"/>
    <property type="match status" value="1"/>
</dbReference>
<feature type="region of interest" description="Disordered" evidence="6">
    <location>
        <begin position="495"/>
        <end position="516"/>
    </location>
</feature>
<feature type="compositionally biased region" description="Acidic residues" evidence="6">
    <location>
        <begin position="495"/>
        <end position="507"/>
    </location>
</feature>
<reference evidence="7 8" key="1">
    <citation type="submission" date="2020-02" db="EMBL/GenBank/DDBJ databases">
        <authorList>
            <person name="Li X.-J."/>
            <person name="Han X.-M."/>
        </authorList>
    </citation>
    <scope>NUCLEOTIDE SEQUENCE [LARGE SCALE GENOMIC DNA]</scope>
    <source>
        <strain evidence="7 8">CCTCC AB 2017055</strain>
    </source>
</reference>
<dbReference type="PANTHER" id="PTHR39344:SF1">
    <property type="entry name" value="UPF0182 PROTEIN SLL1060"/>
    <property type="match status" value="1"/>
</dbReference>
<evidence type="ECO:0000256" key="2">
    <source>
        <dbReference type="ARBA" id="ARBA00022692"/>
    </source>
</evidence>
<evidence type="ECO:0000256" key="4">
    <source>
        <dbReference type="ARBA" id="ARBA00023136"/>
    </source>
</evidence>
<evidence type="ECO:0000256" key="6">
    <source>
        <dbReference type="SAM" id="MobiDB-lite"/>
    </source>
</evidence>
<dbReference type="AlphaFoldDB" id="A0A6L9SHM3"/>
<dbReference type="Proteomes" id="UP000475214">
    <property type="component" value="Unassembled WGS sequence"/>
</dbReference>
<keyword evidence="4 5" id="KW-0472">Membrane</keyword>
<feature type="compositionally biased region" description="Low complexity" evidence="6">
    <location>
        <begin position="947"/>
        <end position="962"/>
    </location>
</feature>
<evidence type="ECO:0000313" key="8">
    <source>
        <dbReference type="Proteomes" id="UP000475214"/>
    </source>
</evidence>
<feature type="transmembrane region" description="Helical" evidence="5">
    <location>
        <begin position="216"/>
        <end position="234"/>
    </location>
</feature>
<gene>
    <name evidence="7" type="ORF">G1H10_28655</name>
</gene>
<comment type="similarity">
    <text evidence="5">Belongs to the UPF0182 family.</text>
</comment>
<dbReference type="InterPro" id="IPR005372">
    <property type="entry name" value="UPF0182"/>
</dbReference>
<dbReference type="HAMAP" id="MF_01600">
    <property type="entry name" value="UPF0182"/>
    <property type="match status" value="1"/>
</dbReference>
<sequence>MSQNFPRPAGPSRGGGRRSRALVPTLIVLAVLAVAYLLVVNFWTERLWFDSVDFTRVFTTQLITRSSLFVVFGLLMAVSIVVNGVIAYRLRPSYRPMSVEQQSLDRYRDAIDPVRSWVLGAAALLVGIIAGASAGGEWTTFQLWLNGTEFGVEDPQFGTDLGFYAFSYPWWRYVVSFGFAIVTLGLIVAAITHYIYGGIRLQTAGEKVSPAAQGHLSLLIGLFILLKGVAYWLDRYAMLIDDNDLFTGGNYADINALLPAKTILIFVAGICAILFFVNVWRRSWMLPGIGAGLLVLSAVLLSGLWPFIVQQFQVNPTEADREAPYIERNIAATRDAYDIDGVDIQSYEAETTVEAGQLADDAGSIPGIRLMDPTVIPPAYQQLQQVRGFYTFAQPADVDRYEINGEVVDSVVAAREIDISGISSEQQNWVNQHTVYTHGFGMVAAYGNRSETDGSPDWIEEDIPSRGDLGDYEPRVYFGENSPEYSIVGAPEGEEPVEYDIPEDPETGGERRNTYDGNGGVSIGSFFNRVLYATKFQEANILLSDRVNSESQILYDRGPRQRVEKVAPWLTVDSNPFPTVVDGRLVWVIDAYTTLNSYPYSQRVSLEEATSDSRIARPALAAQPDDYINYARNSVKATVDAYDGTVTLYEWDNSDPVLQAWMDVFPESVTPRSEISDDLMNHLRYPEDMFKLQRRMLEQYHVTDPFTFYEGTDRWIVPNDPTSNLDIDQPPYYQSIQLPGSDEGVFSLTTTYTPRGRQNLIAFMTVNADARHEDYGQLTALRLPGDTQIDGPGQVANAFESNEEIASQLTLLGAGEGANVEFGNLLTLPVGGGLLYVQPVYVVRQAGDAVYPLLRRVMVRFGTEIGFDTSLQGALDDVFRGESGVETEEEGEIEDAEVPEPEGEGTDTEEPPESEQEPPADSEQSPPADEPDEEAPPADGTLEEAIADAQQAWEDAQAAQSEGRWADYGEALDRLEDALSRADQLSQGE</sequence>
<feature type="compositionally biased region" description="Acidic residues" evidence="6">
    <location>
        <begin position="929"/>
        <end position="946"/>
    </location>
</feature>
<keyword evidence="8" id="KW-1185">Reference proteome</keyword>
<protein>
    <recommendedName>
        <fullName evidence="5">UPF0182 protein G1H10_28655</fullName>
    </recommendedName>
</protein>
<keyword evidence="1 5" id="KW-1003">Cell membrane</keyword>
<evidence type="ECO:0000256" key="5">
    <source>
        <dbReference type="HAMAP-Rule" id="MF_01600"/>
    </source>
</evidence>
<feature type="transmembrane region" description="Helical" evidence="5">
    <location>
        <begin position="170"/>
        <end position="196"/>
    </location>
</feature>
<dbReference type="Pfam" id="PF03699">
    <property type="entry name" value="UPF0182"/>
    <property type="match status" value="1"/>
</dbReference>
<dbReference type="GO" id="GO:0005886">
    <property type="term" value="C:plasma membrane"/>
    <property type="evidence" value="ECO:0007669"/>
    <property type="project" value="UniProtKB-SubCell"/>
</dbReference>
<dbReference type="EMBL" id="JAAGOA010000029">
    <property type="protein sequence ID" value="NEE04148.1"/>
    <property type="molecule type" value="Genomic_DNA"/>
</dbReference>
<feature type="transmembrane region" description="Helical" evidence="5">
    <location>
        <begin position="254"/>
        <end position="277"/>
    </location>
</feature>
<dbReference type="PANTHER" id="PTHR39344">
    <property type="entry name" value="UPF0182 PROTEIN SLL1060"/>
    <property type="match status" value="1"/>
</dbReference>
<evidence type="ECO:0000256" key="3">
    <source>
        <dbReference type="ARBA" id="ARBA00022989"/>
    </source>
</evidence>
<feature type="compositionally biased region" description="Acidic residues" evidence="6">
    <location>
        <begin position="885"/>
        <end position="920"/>
    </location>
</feature>
<accession>A0A6L9SHM3</accession>
<evidence type="ECO:0000256" key="1">
    <source>
        <dbReference type="ARBA" id="ARBA00022475"/>
    </source>
</evidence>
<proteinExistence type="inferred from homology"/>
<name>A0A6L9SHM3_9ACTN</name>
<keyword evidence="3 5" id="KW-1133">Transmembrane helix</keyword>
<evidence type="ECO:0000313" key="7">
    <source>
        <dbReference type="EMBL" id="NEE04148.1"/>
    </source>
</evidence>
<comment type="subcellular location">
    <subcellularLocation>
        <location evidence="5">Cell membrane</location>
        <topology evidence="5">Multi-pass membrane protein</topology>
    </subcellularLocation>
</comment>
<feature type="transmembrane region" description="Helical" evidence="5">
    <location>
        <begin position="21"/>
        <end position="43"/>
    </location>
</feature>
<dbReference type="GO" id="GO:0005576">
    <property type="term" value="C:extracellular region"/>
    <property type="evidence" value="ECO:0007669"/>
    <property type="project" value="TreeGrafter"/>
</dbReference>
<feature type="transmembrane region" description="Helical" evidence="5">
    <location>
        <begin position="284"/>
        <end position="308"/>
    </location>
</feature>
<keyword evidence="2 5" id="KW-0812">Transmembrane</keyword>
<organism evidence="7 8">
    <name type="scientific">Phytoactinopolyspora halotolerans</name>
    <dbReference type="NCBI Taxonomy" id="1981512"/>
    <lineage>
        <taxon>Bacteria</taxon>
        <taxon>Bacillati</taxon>
        <taxon>Actinomycetota</taxon>
        <taxon>Actinomycetes</taxon>
        <taxon>Jiangellales</taxon>
        <taxon>Jiangellaceae</taxon>
        <taxon>Phytoactinopolyspora</taxon>
    </lineage>
</organism>
<feature type="region of interest" description="Disordered" evidence="6">
    <location>
        <begin position="881"/>
        <end position="965"/>
    </location>
</feature>
<dbReference type="RefSeq" id="WP_163744414.1">
    <property type="nucleotide sequence ID" value="NZ_JAAGOA010000029.1"/>
</dbReference>
<feature type="transmembrane region" description="Helical" evidence="5">
    <location>
        <begin position="63"/>
        <end position="88"/>
    </location>
</feature>